<feature type="non-terminal residue" evidence="1">
    <location>
        <position position="64"/>
    </location>
</feature>
<sequence length="64" mass="7473">TQSFPIVLDITLAYYRFLLRIGKGSKLFIEGAWMDSYPDVRVKAVAIKFNEFLYWKKHSLSEGN</sequence>
<dbReference type="AlphaFoldDB" id="A0A7J6VSU2"/>
<reference evidence="1 2" key="1">
    <citation type="submission" date="2020-06" db="EMBL/GenBank/DDBJ databases">
        <title>Transcriptomic and genomic resources for Thalictrum thalictroides and T. hernandezii: Facilitating candidate gene discovery in an emerging model plant lineage.</title>
        <authorList>
            <person name="Arias T."/>
            <person name="Riano-Pachon D.M."/>
            <person name="Di Stilio V.S."/>
        </authorList>
    </citation>
    <scope>NUCLEOTIDE SEQUENCE [LARGE SCALE GENOMIC DNA]</scope>
    <source>
        <strain evidence="2">cv. WT478/WT964</strain>
        <tissue evidence="1">Leaves</tissue>
    </source>
</reference>
<protein>
    <submittedName>
        <fullName evidence="1">Uncharacterized protein</fullName>
    </submittedName>
</protein>
<evidence type="ECO:0000313" key="1">
    <source>
        <dbReference type="EMBL" id="KAF5187250.1"/>
    </source>
</evidence>
<gene>
    <name evidence="1" type="ORF">FRX31_023163</name>
</gene>
<evidence type="ECO:0000313" key="2">
    <source>
        <dbReference type="Proteomes" id="UP000554482"/>
    </source>
</evidence>
<name>A0A7J6VSU2_THATH</name>
<dbReference type="Proteomes" id="UP000554482">
    <property type="component" value="Unassembled WGS sequence"/>
</dbReference>
<comment type="caution">
    <text evidence="1">The sequence shown here is derived from an EMBL/GenBank/DDBJ whole genome shotgun (WGS) entry which is preliminary data.</text>
</comment>
<proteinExistence type="predicted"/>
<dbReference type="EMBL" id="JABWDY010028243">
    <property type="protein sequence ID" value="KAF5187250.1"/>
    <property type="molecule type" value="Genomic_DNA"/>
</dbReference>
<organism evidence="1 2">
    <name type="scientific">Thalictrum thalictroides</name>
    <name type="common">Rue-anemone</name>
    <name type="synonym">Anemone thalictroides</name>
    <dbReference type="NCBI Taxonomy" id="46969"/>
    <lineage>
        <taxon>Eukaryota</taxon>
        <taxon>Viridiplantae</taxon>
        <taxon>Streptophyta</taxon>
        <taxon>Embryophyta</taxon>
        <taxon>Tracheophyta</taxon>
        <taxon>Spermatophyta</taxon>
        <taxon>Magnoliopsida</taxon>
        <taxon>Ranunculales</taxon>
        <taxon>Ranunculaceae</taxon>
        <taxon>Thalictroideae</taxon>
        <taxon>Thalictrum</taxon>
    </lineage>
</organism>
<accession>A0A7J6VSU2</accession>
<keyword evidence="2" id="KW-1185">Reference proteome</keyword>